<dbReference type="AlphaFoldDB" id="A0ABD5RU99"/>
<evidence type="ECO:0000313" key="1">
    <source>
        <dbReference type="EMBL" id="MFC5974011.1"/>
    </source>
</evidence>
<comment type="caution">
    <text evidence="1">The sequence shown here is derived from an EMBL/GenBank/DDBJ whole genome shotgun (WGS) entry which is preliminary data.</text>
</comment>
<gene>
    <name evidence="1" type="ORF">ACFPYI_22045</name>
</gene>
<accession>A0ABD5RU99</accession>
<reference evidence="1 2" key="1">
    <citation type="journal article" date="2019" name="Int. J. Syst. Evol. Microbiol.">
        <title>The Global Catalogue of Microorganisms (GCM) 10K type strain sequencing project: providing services to taxonomists for standard genome sequencing and annotation.</title>
        <authorList>
            <consortium name="The Broad Institute Genomics Platform"/>
            <consortium name="The Broad Institute Genome Sequencing Center for Infectious Disease"/>
            <person name="Wu L."/>
            <person name="Ma J."/>
        </authorList>
    </citation>
    <scope>NUCLEOTIDE SEQUENCE [LARGE SCALE GENOMIC DNA]</scope>
    <source>
        <strain evidence="1 2">CGMCC 1.12543</strain>
    </source>
</reference>
<proteinExistence type="predicted"/>
<name>A0ABD5RU99_9EURY</name>
<dbReference type="Proteomes" id="UP001596099">
    <property type="component" value="Unassembled WGS sequence"/>
</dbReference>
<sequence>MTSPLSRRRVLALGATASVSALAGCTDYVFGGPQEYLPVVVENNHDELHRMMFSVTSEFTGEVGSSEYFIDWRQLSSGEQYRFDEGVPYTDYSPMLTAMATLEDGTFGRVEFEFYEFEELRFRVTSEKTLDIVPVPAADGQQTPN</sequence>
<keyword evidence="2" id="KW-1185">Reference proteome</keyword>
<organism evidence="1 2">
    <name type="scientific">Halomarina salina</name>
    <dbReference type="NCBI Taxonomy" id="1872699"/>
    <lineage>
        <taxon>Archaea</taxon>
        <taxon>Methanobacteriati</taxon>
        <taxon>Methanobacteriota</taxon>
        <taxon>Stenosarchaea group</taxon>
        <taxon>Halobacteria</taxon>
        <taxon>Halobacteriales</taxon>
        <taxon>Natronomonadaceae</taxon>
        <taxon>Halomarina</taxon>
    </lineage>
</organism>
<dbReference type="RefSeq" id="WP_247421111.1">
    <property type="nucleotide sequence ID" value="NZ_JALLGW010000004.1"/>
</dbReference>
<dbReference type="EMBL" id="JBHSQH010000009">
    <property type="protein sequence ID" value="MFC5974011.1"/>
    <property type="molecule type" value="Genomic_DNA"/>
</dbReference>
<evidence type="ECO:0000313" key="2">
    <source>
        <dbReference type="Proteomes" id="UP001596099"/>
    </source>
</evidence>
<dbReference type="PROSITE" id="PS51257">
    <property type="entry name" value="PROKAR_LIPOPROTEIN"/>
    <property type="match status" value="1"/>
</dbReference>
<protein>
    <submittedName>
        <fullName evidence="1">Uncharacterized protein</fullName>
    </submittedName>
</protein>